<feature type="compositionally biased region" description="Basic residues" evidence="1">
    <location>
        <begin position="87"/>
        <end position="98"/>
    </location>
</feature>
<evidence type="ECO:0000256" key="1">
    <source>
        <dbReference type="SAM" id="MobiDB-lite"/>
    </source>
</evidence>
<reference evidence="2 3" key="1">
    <citation type="journal article" date="2010" name="Stand. Genomic Sci.">
        <title>Complete genome sequence of Haloterrigena turkmenica type strain (4k).</title>
        <authorList>
            <person name="Saunders E."/>
            <person name="Tindall B.J."/>
            <person name="Fahnrich R."/>
            <person name="Lapidus A."/>
            <person name="Copeland A."/>
            <person name="Del Rio T.G."/>
            <person name="Lucas S."/>
            <person name="Chen F."/>
            <person name="Tice H."/>
            <person name="Cheng J.F."/>
            <person name="Han C."/>
            <person name="Detter J.C."/>
            <person name="Bruce D."/>
            <person name="Goodwin L."/>
            <person name="Chain P."/>
            <person name="Pitluck S."/>
            <person name="Pati A."/>
            <person name="Ivanova N."/>
            <person name="Mavromatis K."/>
            <person name="Chen A."/>
            <person name="Palaniappan K."/>
            <person name="Land M."/>
            <person name="Hauser L."/>
            <person name="Chang Y.J."/>
            <person name="Jeffries C.D."/>
            <person name="Brettin T."/>
            <person name="Rohde M."/>
            <person name="Goker M."/>
            <person name="Bristow J."/>
            <person name="Eisen J.A."/>
            <person name="Markowitz V."/>
            <person name="Hugenholtz P."/>
            <person name="Klenk H.P."/>
            <person name="Kyrpides N.C."/>
        </authorList>
    </citation>
    <scope>NUCLEOTIDE SEQUENCE [LARGE SCALE GENOMIC DNA]</scope>
    <source>
        <strain evidence="3">ATCC 51198 / DSM 5511 / JCM 9101 / NCIMB 13204 / VKM B-1734 / 4k</strain>
    </source>
</reference>
<proteinExistence type="predicted"/>
<accession>D2RWZ0</accession>
<feature type="compositionally biased region" description="Polar residues" evidence="1">
    <location>
        <begin position="195"/>
        <end position="205"/>
    </location>
</feature>
<name>D2RWZ0_HALTV</name>
<feature type="compositionally biased region" description="Basic and acidic residues" evidence="1">
    <location>
        <begin position="131"/>
        <end position="145"/>
    </location>
</feature>
<dbReference type="HOGENOM" id="CLU_1335034_0_0_2"/>
<dbReference type="EMBL" id="CP001860">
    <property type="protein sequence ID" value="ADB59602.1"/>
    <property type="molecule type" value="Genomic_DNA"/>
</dbReference>
<evidence type="ECO:0000313" key="2">
    <source>
        <dbReference type="EMBL" id="ADB59602.1"/>
    </source>
</evidence>
<feature type="region of interest" description="Disordered" evidence="1">
    <location>
        <begin position="80"/>
        <end position="205"/>
    </location>
</feature>
<evidence type="ECO:0000313" key="3">
    <source>
        <dbReference type="Proteomes" id="UP000001903"/>
    </source>
</evidence>
<dbReference type="KEGG" id="htu:Htur_0705"/>
<feature type="compositionally biased region" description="Basic and acidic residues" evidence="1">
    <location>
        <begin position="107"/>
        <end position="124"/>
    </location>
</feature>
<dbReference type="Proteomes" id="UP000001903">
    <property type="component" value="Chromosome"/>
</dbReference>
<gene>
    <name evidence="2" type="ordered locus">Htur_0705</name>
</gene>
<keyword evidence="3" id="KW-1185">Reference proteome</keyword>
<protein>
    <submittedName>
        <fullName evidence="2">Uncharacterized protein</fullName>
    </submittedName>
</protein>
<organism evidence="2 3">
    <name type="scientific">Haloterrigena turkmenica (strain ATCC 51198 / DSM 5511 / JCM 9101 / NCIMB 13204 / VKM B-1734 / 4k)</name>
    <name type="common">Halococcus turkmenicus</name>
    <dbReference type="NCBI Taxonomy" id="543526"/>
    <lineage>
        <taxon>Archaea</taxon>
        <taxon>Methanobacteriati</taxon>
        <taxon>Methanobacteriota</taxon>
        <taxon>Stenosarchaea group</taxon>
        <taxon>Halobacteria</taxon>
        <taxon>Halobacteriales</taxon>
        <taxon>Natrialbaceae</taxon>
        <taxon>Haloterrigena</taxon>
    </lineage>
</organism>
<sequence length="205" mass="22556">MWFIGSVLARDGTIATDSSGTDLGSLWWDIPRPLRTRPFDGCEQPADGVNGPIAAIIDRPFDREAVAHRTRNGRTILDTRTVAGSRSPKRRSFRHRTARASGSRPTARLENRRRATVDSPLEPRRSRRWNGPRDRTPDIEPRARWSEAMGCRSANSVGTPAELQLQPAATAPVDRSIGDRSVSGVEGSGSDDRSCSLTRSATLNR</sequence>
<dbReference type="AlphaFoldDB" id="D2RWZ0"/>